<dbReference type="GO" id="GO:0009236">
    <property type="term" value="P:cobalamin biosynthetic process"/>
    <property type="evidence" value="ECO:0007669"/>
    <property type="project" value="UniProtKB-KW"/>
</dbReference>
<evidence type="ECO:0000256" key="2">
    <source>
        <dbReference type="ARBA" id="ARBA00022573"/>
    </source>
</evidence>
<organism evidence="4 5">
    <name type="scientific">Zongyangia hominis</name>
    <dbReference type="NCBI Taxonomy" id="2763677"/>
    <lineage>
        <taxon>Bacteria</taxon>
        <taxon>Bacillati</taxon>
        <taxon>Bacillota</taxon>
        <taxon>Clostridia</taxon>
        <taxon>Eubacteriales</taxon>
        <taxon>Oscillospiraceae</taxon>
        <taxon>Zongyangia</taxon>
    </lineage>
</organism>
<dbReference type="EMBL" id="JACRTC010000001">
    <property type="protein sequence ID" value="MBC8569294.1"/>
    <property type="molecule type" value="Genomic_DNA"/>
</dbReference>
<dbReference type="EC" id="1.3.1.54" evidence="4"/>
<gene>
    <name evidence="4" type="primary">cobK</name>
    <name evidence="4" type="ORF">H8709_00425</name>
</gene>
<dbReference type="Gene3D" id="3.40.50.720">
    <property type="entry name" value="NAD(P)-binding Rossmann-like Domain"/>
    <property type="match status" value="1"/>
</dbReference>
<dbReference type="InterPro" id="IPR036291">
    <property type="entry name" value="NAD(P)-bd_dom_sf"/>
</dbReference>
<proteinExistence type="predicted"/>
<evidence type="ECO:0000313" key="5">
    <source>
        <dbReference type="Proteomes" id="UP000660861"/>
    </source>
</evidence>
<evidence type="ECO:0000256" key="1">
    <source>
        <dbReference type="ARBA" id="ARBA00004953"/>
    </source>
</evidence>
<dbReference type="SUPFAM" id="SSF51735">
    <property type="entry name" value="NAD(P)-binding Rossmann-fold domains"/>
    <property type="match status" value="1"/>
</dbReference>
<evidence type="ECO:0000256" key="3">
    <source>
        <dbReference type="ARBA" id="ARBA00023002"/>
    </source>
</evidence>
<comment type="caution">
    <text evidence="4">The sequence shown here is derived from an EMBL/GenBank/DDBJ whole genome shotgun (WGS) entry which is preliminary data.</text>
</comment>
<dbReference type="PANTHER" id="PTHR36925:SF1">
    <property type="entry name" value="COBALT-PRECORRIN-6A REDUCTASE"/>
    <property type="match status" value="1"/>
</dbReference>
<dbReference type="AlphaFoldDB" id="A0A926I5V4"/>
<dbReference type="Proteomes" id="UP000660861">
    <property type="component" value="Unassembled WGS sequence"/>
</dbReference>
<keyword evidence="2" id="KW-0169">Cobalamin biosynthesis</keyword>
<name>A0A926I5V4_9FIRM</name>
<reference evidence="4" key="1">
    <citation type="submission" date="2020-08" db="EMBL/GenBank/DDBJ databases">
        <title>Genome public.</title>
        <authorList>
            <person name="Liu C."/>
            <person name="Sun Q."/>
        </authorList>
    </citation>
    <scope>NUCLEOTIDE SEQUENCE</scope>
    <source>
        <strain evidence="4">NSJ-54</strain>
    </source>
</reference>
<keyword evidence="5" id="KW-1185">Reference proteome</keyword>
<evidence type="ECO:0000313" key="4">
    <source>
        <dbReference type="EMBL" id="MBC8569294.1"/>
    </source>
</evidence>
<sequence length="253" mass="28093">MNFLVFGGTSEGRAVCRWLIRRGVSVTVSVATDYGGTLMEASGCRVFTGRLDEEEMVSRMERESFDCVIDATHPYAEEVSRNIRAACERVRLPRYRLGRKGEEMADCQLAPGPTESAELLTDTSGNILLTTGVKELHFFGKIPRERLYVRILPSVESLQMAEEAGVMSSHLICMQGPFSKALNAALLRQWDIRFLVTKCSGKAGGFSEKLEAAKETGVQVIAIGRPAGDEGMDWETLVRLLEEDYGLCEEEQR</sequence>
<dbReference type="InterPro" id="IPR003723">
    <property type="entry name" value="Precorrin-6x_reduct"/>
</dbReference>
<dbReference type="Pfam" id="PF02571">
    <property type="entry name" value="CbiJ"/>
    <property type="match status" value="1"/>
</dbReference>
<accession>A0A926I5V4</accession>
<protein>
    <submittedName>
        <fullName evidence="4">Precorrin-6A reductase</fullName>
        <ecNumber evidence="4">1.3.1.54</ecNumber>
    </submittedName>
</protein>
<dbReference type="PANTHER" id="PTHR36925">
    <property type="entry name" value="COBALT-PRECORRIN-6A REDUCTASE"/>
    <property type="match status" value="1"/>
</dbReference>
<dbReference type="RefSeq" id="WP_262396401.1">
    <property type="nucleotide sequence ID" value="NZ_JACRTC010000001.1"/>
</dbReference>
<dbReference type="PROSITE" id="PS51014">
    <property type="entry name" value="COBK_CBIJ"/>
    <property type="match status" value="1"/>
</dbReference>
<dbReference type="NCBIfam" id="TIGR00715">
    <property type="entry name" value="precor6x_red"/>
    <property type="match status" value="1"/>
</dbReference>
<dbReference type="GO" id="GO:0016994">
    <property type="term" value="F:precorrin-6A reductase activity"/>
    <property type="evidence" value="ECO:0007669"/>
    <property type="project" value="UniProtKB-EC"/>
</dbReference>
<keyword evidence="3 4" id="KW-0560">Oxidoreductase</keyword>
<comment type="pathway">
    <text evidence="1">Cofactor biosynthesis; adenosylcobalamin biosynthesis.</text>
</comment>